<feature type="active site" description="Proton donor/acceptor" evidence="7">
    <location>
        <position position="153"/>
    </location>
</feature>
<dbReference type="PANTHER" id="PTHR36699:SF1">
    <property type="entry name" value="L,D-TRANSPEPTIDASE YAFK-RELATED"/>
    <property type="match status" value="1"/>
</dbReference>
<feature type="domain" description="L,D-TPase catalytic" evidence="8">
    <location>
        <begin position="60"/>
        <end position="192"/>
    </location>
</feature>
<evidence type="ECO:0000259" key="8">
    <source>
        <dbReference type="PROSITE" id="PS52029"/>
    </source>
</evidence>
<evidence type="ECO:0000256" key="6">
    <source>
        <dbReference type="ARBA" id="ARBA00023316"/>
    </source>
</evidence>
<dbReference type="PROSITE" id="PS52029">
    <property type="entry name" value="LD_TPASE"/>
    <property type="match status" value="1"/>
</dbReference>
<dbReference type="UniPathway" id="UPA00219"/>
<dbReference type="CDD" id="cd16913">
    <property type="entry name" value="YkuD_like"/>
    <property type="match status" value="1"/>
</dbReference>
<dbReference type="InterPro" id="IPR038063">
    <property type="entry name" value="Transpep_catalytic_dom"/>
</dbReference>
<dbReference type="Gene3D" id="3.10.450.50">
    <property type="match status" value="1"/>
</dbReference>
<dbReference type="EMBL" id="CP000859">
    <property type="protein sequence ID" value="ABW68008.1"/>
    <property type="molecule type" value="Genomic_DNA"/>
</dbReference>
<dbReference type="HOGENOM" id="CLU_024379_0_0_7"/>
<gene>
    <name evidence="9" type="ordered locus">Dole_2204</name>
</gene>
<dbReference type="Pfam" id="PF03734">
    <property type="entry name" value="YkuD"/>
    <property type="match status" value="1"/>
</dbReference>
<dbReference type="InterPro" id="IPR056203">
    <property type="entry name" value="Cds6_C"/>
</dbReference>
<keyword evidence="3" id="KW-0808">Transferase</keyword>
<sequence length="466" mass="53174">MARINMVWYRDLLKGIGRFFCVNMPAAAMALAVLGISGTGAQAFSIPDLVVYSEEDRPQYVILVEKATQQLFLFSFYKNSIRKEKQWKCSTGENHGPKLVMGDKKTPEGIYFFTRKYTDSELAPIYGTLAFPLDYPNVLDHEAEKNGSAIWLHGTNKVLKDNDSNGCVALENGSIDALAPYIELYHTPIVIVHEVAEAPWQAVPRVDKAVGALVRQWNDALVSGTYHDYLRFYDPRYLPDMGWWKKWRRVRGEVAGELPDLYIDMDSLLVVRYDKNYVALFDQVVSAGGSWVKAGRRKLFLEETTNGLKIVGDTFQGPEVKGGAQSPSNRLVAACRNVYDVAVTEKSVRRMLDQWLSAWSRMDMDAYGTFYAGDFVFDGMNKKGWLAYKRKLNWQYDYIRVAMDNLRFVETSPAVCVVTFIQKYESDRYSDMGLKTLILKKEDGQWRIHRESWEALDLPPTPKTEG</sequence>
<organism evidence="9 10">
    <name type="scientific">Desulfosudis oleivorans (strain DSM 6200 / JCM 39069 / Hxd3)</name>
    <name type="common">Desulfococcus oleovorans</name>
    <dbReference type="NCBI Taxonomy" id="96561"/>
    <lineage>
        <taxon>Bacteria</taxon>
        <taxon>Pseudomonadati</taxon>
        <taxon>Thermodesulfobacteriota</taxon>
        <taxon>Desulfobacteria</taxon>
        <taxon>Desulfobacterales</taxon>
        <taxon>Desulfosudaceae</taxon>
        <taxon>Desulfosudis</taxon>
    </lineage>
</organism>
<protein>
    <recommendedName>
        <fullName evidence="8">L,D-TPase catalytic domain-containing protein</fullName>
    </recommendedName>
</protein>
<dbReference type="eggNOG" id="COG3034">
    <property type="taxonomic scope" value="Bacteria"/>
</dbReference>
<dbReference type="InterPro" id="IPR005490">
    <property type="entry name" value="LD_TPept_cat_dom"/>
</dbReference>
<name>A8ZUH6_DESOH</name>
<dbReference type="STRING" id="96561.Dole_2204"/>
<dbReference type="GO" id="GO:0071555">
    <property type="term" value="P:cell wall organization"/>
    <property type="evidence" value="ECO:0007669"/>
    <property type="project" value="UniProtKB-UniRule"/>
</dbReference>
<dbReference type="Gene3D" id="2.40.440.10">
    <property type="entry name" value="L,D-transpeptidase catalytic domain-like"/>
    <property type="match status" value="1"/>
</dbReference>
<dbReference type="GO" id="GO:0016740">
    <property type="term" value="F:transferase activity"/>
    <property type="evidence" value="ECO:0007669"/>
    <property type="project" value="UniProtKB-KW"/>
</dbReference>
<evidence type="ECO:0000256" key="2">
    <source>
        <dbReference type="ARBA" id="ARBA00005992"/>
    </source>
</evidence>
<comment type="pathway">
    <text evidence="1 7">Cell wall biogenesis; peptidoglycan biosynthesis.</text>
</comment>
<feature type="active site" description="Nucleophile" evidence="7">
    <location>
        <position position="167"/>
    </location>
</feature>
<proteinExistence type="inferred from homology"/>
<dbReference type="KEGG" id="dol:Dole_2204"/>
<comment type="similarity">
    <text evidence="2">Belongs to the YkuD family.</text>
</comment>
<evidence type="ECO:0000256" key="1">
    <source>
        <dbReference type="ARBA" id="ARBA00004752"/>
    </source>
</evidence>
<accession>A8ZUH6</accession>
<evidence type="ECO:0000256" key="3">
    <source>
        <dbReference type="ARBA" id="ARBA00022679"/>
    </source>
</evidence>
<dbReference type="GO" id="GO:0004180">
    <property type="term" value="F:carboxypeptidase activity"/>
    <property type="evidence" value="ECO:0007669"/>
    <property type="project" value="UniProtKB-ARBA"/>
</dbReference>
<dbReference type="eggNOG" id="COG4319">
    <property type="taxonomic scope" value="Bacteria"/>
</dbReference>
<evidence type="ECO:0000313" key="10">
    <source>
        <dbReference type="Proteomes" id="UP000008561"/>
    </source>
</evidence>
<dbReference type="GO" id="GO:0008360">
    <property type="term" value="P:regulation of cell shape"/>
    <property type="evidence" value="ECO:0007669"/>
    <property type="project" value="UniProtKB-UniRule"/>
</dbReference>
<evidence type="ECO:0000256" key="5">
    <source>
        <dbReference type="ARBA" id="ARBA00022984"/>
    </source>
</evidence>
<keyword evidence="5 7" id="KW-0573">Peptidoglycan synthesis</keyword>
<dbReference type="GO" id="GO:0009252">
    <property type="term" value="P:peptidoglycan biosynthetic process"/>
    <property type="evidence" value="ECO:0007669"/>
    <property type="project" value="UniProtKB-UniPathway"/>
</dbReference>
<keyword evidence="6 7" id="KW-0961">Cell wall biogenesis/degradation</keyword>
<dbReference type="OrthoDB" id="9809748at2"/>
<dbReference type="PANTHER" id="PTHR36699">
    <property type="entry name" value="LD-TRANSPEPTIDASE"/>
    <property type="match status" value="1"/>
</dbReference>
<evidence type="ECO:0000256" key="7">
    <source>
        <dbReference type="PROSITE-ProRule" id="PRU01373"/>
    </source>
</evidence>
<dbReference type="SUPFAM" id="SSF141523">
    <property type="entry name" value="L,D-transpeptidase catalytic domain-like"/>
    <property type="match status" value="1"/>
</dbReference>
<dbReference type="Proteomes" id="UP000008561">
    <property type="component" value="Chromosome"/>
</dbReference>
<keyword evidence="4 7" id="KW-0133">Cell shape</keyword>
<dbReference type="InterPro" id="IPR032710">
    <property type="entry name" value="NTF2-like_dom_sf"/>
</dbReference>
<evidence type="ECO:0000256" key="4">
    <source>
        <dbReference type="ARBA" id="ARBA00022960"/>
    </source>
</evidence>
<reference evidence="9 10" key="1">
    <citation type="submission" date="2007-10" db="EMBL/GenBank/DDBJ databases">
        <title>Complete sequence of Desulfococcus oleovorans Hxd3.</title>
        <authorList>
            <consortium name="US DOE Joint Genome Institute"/>
            <person name="Copeland A."/>
            <person name="Lucas S."/>
            <person name="Lapidus A."/>
            <person name="Barry K."/>
            <person name="Glavina del Rio T."/>
            <person name="Dalin E."/>
            <person name="Tice H."/>
            <person name="Pitluck S."/>
            <person name="Kiss H."/>
            <person name="Brettin T."/>
            <person name="Bruce D."/>
            <person name="Detter J.C."/>
            <person name="Han C."/>
            <person name="Schmutz J."/>
            <person name="Larimer F."/>
            <person name="Land M."/>
            <person name="Hauser L."/>
            <person name="Kyrpides N."/>
            <person name="Kim E."/>
            <person name="Wawrik B."/>
            <person name="Richardson P."/>
        </authorList>
    </citation>
    <scope>NUCLEOTIDE SEQUENCE [LARGE SCALE GENOMIC DNA]</scope>
    <source>
        <strain evidence="10">DSM 6200 / JCM 39069 / Hxd3</strain>
    </source>
</reference>
<dbReference type="SUPFAM" id="SSF54427">
    <property type="entry name" value="NTF2-like"/>
    <property type="match status" value="1"/>
</dbReference>
<keyword evidence="10" id="KW-1185">Reference proteome</keyword>
<dbReference type="AlphaFoldDB" id="A8ZUH6"/>
<dbReference type="Pfam" id="PF24125">
    <property type="entry name" value="Cds6_C"/>
    <property type="match status" value="1"/>
</dbReference>
<evidence type="ECO:0000313" key="9">
    <source>
        <dbReference type="EMBL" id="ABW68008.1"/>
    </source>
</evidence>